<dbReference type="FunFam" id="1.20.1640.10:FF:000001">
    <property type="entry name" value="Efflux pump membrane transporter"/>
    <property type="match status" value="1"/>
</dbReference>
<comment type="caution">
    <text evidence="11">The sequence shown here is derived from an EMBL/GenBank/DDBJ whole genome shotgun (WGS) entry which is preliminary data.</text>
</comment>
<evidence type="ECO:0000256" key="5">
    <source>
        <dbReference type="ARBA" id="ARBA00022519"/>
    </source>
</evidence>
<dbReference type="Proteomes" id="UP000033607">
    <property type="component" value="Unassembled WGS sequence"/>
</dbReference>
<dbReference type="RefSeq" id="WP_046276494.1">
    <property type="nucleotide sequence ID" value="NZ_LATL02000203.1"/>
</dbReference>
<evidence type="ECO:0000256" key="3">
    <source>
        <dbReference type="ARBA" id="ARBA00022448"/>
    </source>
</evidence>
<feature type="transmembrane region" description="Helical" evidence="10">
    <location>
        <begin position="536"/>
        <end position="554"/>
    </location>
</feature>
<dbReference type="SUPFAM" id="SSF82866">
    <property type="entry name" value="Multidrug efflux transporter AcrB transmembrane domain"/>
    <property type="match status" value="2"/>
</dbReference>
<dbReference type="InterPro" id="IPR027463">
    <property type="entry name" value="AcrB_DN_DC_subdom"/>
</dbReference>
<dbReference type="InterPro" id="IPR001036">
    <property type="entry name" value="Acrflvin-R"/>
</dbReference>
<comment type="similarity">
    <text evidence="2">Belongs to the resistance-nodulation-cell division (RND) (TC 2.A.6) family.</text>
</comment>
<dbReference type="PATRIC" id="fig|1637645.4.peg.3985"/>
<comment type="subcellular location">
    <subcellularLocation>
        <location evidence="1">Cell inner membrane</location>
        <topology evidence="1">Multi-pass membrane protein</topology>
    </subcellularLocation>
</comment>
<dbReference type="Gene3D" id="3.30.2090.10">
    <property type="entry name" value="Multidrug efflux transporter AcrB TolC docking domain, DN and DC subdomains"/>
    <property type="match status" value="2"/>
</dbReference>
<dbReference type="PRINTS" id="PR00702">
    <property type="entry name" value="ACRIFLAVINRP"/>
</dbReference>
<feature type="transmembrane region" description="Helical" evidence="10">
    <location>
        <begin position="961"/>
        <end position="982"/>
    </location>
</feature>
<feature type="transmembrane region" description="Helical" evidence="10">
    <location>
        <begin position="864"/>
        <end position="884"/>
    </location>
</feature>
<evidence type="ECO:0000256" key="8">
    <source>
        <dbReference type="ARBA" id="ARBA00023136"/>
    </source>
</evidence>
<dbReference type="Pfam" id="PF00873">
    <property type="entry name" value="ACR_tran"/>
    <property type="match status" value="1"/>
</dbReference>
<evidence type="ECO:0000256" key="7">
    <source>
        <dbReference type="ARBA" id="ARBA00022989"/>
    </source>
</evidence>
<gene>
    <name evidence="11" type="ORF">WN50_00320</name>
</gene>
<evidence type="ECO:0000256" key="6">
    <source>
        <dbReference type="ARBA" id="ARBA00022692"/>
    </source>
</evidence>
<evidence type="ECO:0000313" key="11">
    <source>
        <dbReference type="EMBL" id="KKD39997.1"/>
    </source>
</evidence>
<keyword evidence="7 10" id="KW-1133">Transmembrane helix</keyword>
<feature type="transmembrane region" description="Helical" evidence="10">
    <location>
        <begin position="359"/>
        <end position="383"/>
    </location>
</feature>
<sequence>MFTHFFIKRPVFASVCSLMIILIGFISYSRLPVQEFPSIDPPLVTIRTTYPGANPEVVETEVTEIIEAAVNGAQGINTLTSSTREGVSTIQVQFNLEQDLEVAAQDVRNRVSQAIRRLPDDIDPPVVTKESSDDEAIMRIAISGENFTTLELSNYVDLFIKNALETVDGVGSVTIGGERRYAMRLWLDSQRMAARNVTALDVEQALRRQNVEIPSGRIEGEMTEYPVRTLGRLQRPEEYEDLIIRSNADGSQIRLREIGRAEIGPQDDRTIARFRGLPAVSVGISRLSGSNLLEVASGIKAKMAELAKNFPEGMSYTIVVDYSEFVEIAIAEVWQSLFIAIALVILVIFVFLRNWRATLIPTITIPVSLIGVLGVMFALGFSINTLTLFALTLATGLVVDDTIVVLENIVRYIDEKGMKPLTAALEAVGEVVFAVIATTVVLVAVFVPVGFSGGTTGRLFNEFAITLAGSVVVSTFVALTLAPAVSALILKPSNTEKKRNALMKILSFPLDLIEWILNLIQAAYGSSLKLVMQLKPIVLLVFLISLAVTAWLFLQIPQGFLPTEDRGRVFVRVSSPEGASVEYTNNVILQVEDILADVPEMQSYFTLSGFGRGASQANRGAAFTRLIPWSERTEPGQSQQEIVKQLIGKLSKITEALAFAINPSSLPGTGSGQPIRFVIQGTDLQELARVSDEFAKQAQELPQVVNVDSNLQISKPELVLEVDRALAGNLGVSVQDISRTLQIMLGGENITNYNEGNQRYEVVVRGEKEYRSTPDDIRELYVRTQQGQMIPLSSLVTVKTSTTPPEINHFNRFRSAEIEGSPAAGVSLGDAIAALEDLARETLPDGMRTDLSGESREFREAGDATLLIFGLAMAFIFLTLAAQFESYVDPLIVLLAVPLSLLGAFAALWIAGLELDIYSRIGLIMLIGLATKNSILIVEFANQLREQGLSITEAAIEAGTVRFRAILMTAFSTIFGVLPLALATGAGAASRVSIGLCVLGGMLISTILSLYIIPVFYAIAQNLQLKFFGKSSPEKDLHPVPETNGHFQDWNGNGNGHHTNGHYQNGNGKNGSSHSINEQDSEISKNKN</sequence>
<accession>A0A0F5YMV4</accession>
<feature type="transmembrane region" description="Helical" evidence="10">
    <location>
        <begin position="431"/>
        <end position="451"/>
    </location>
</feature>
<dbReference type="PANTHER" id="PTHR32063">
    <property type="match status" value="1"/>
</dbReference>
<keyword evidence="6 10" id="KW-0812">Transmembrane</keyword>
<dbReference type="GO" id="GO:0005886">
    <property type="term" value="C:plasma membrane"/>
    <property type="evidence" value="ECO:0007669"/>
    <property type="project" value="UniProtKB-SubCell"/>
</dbReference>
<evidence type="ECO:0000313" key="12">
    <source>
        <dbReference type="Proteomes" id="UP000033607"/>
    </source>
</evidence>
<feature type="transmembrane region" description="Helical" evidence="10">
    <location>
        <begin position="463"/>
        <end position="490"/>
    </location>
</feature>
<proteinExistence type="inferred from homology"/>
<dbReference type="GO" id="GO:0042910">
    <property type="term" value="F:xenobiotic transmembrane transporter activity"/>
    <property type="evidence" value="ECO:0007669"/>
    <property type="project" value="TreeGrafter"/>
</dbReference>
<evidence type="ECO:0000256" key="1">
    <source>
        <dbReference type="ARBA" id="ARBA00004429"/>
    </source>
</evidence>
<feature type="region of interest" description="Disordered" evidence="9">
    <location>
        <begin position="1037"/>
        <end position="1088"/>
    </location>
</feature>
<dbReference type="GO" id="GO:0015562">
    <property type="term" value="F:efflux transmembrane transporter activity"/>
    <property type="evidence" value="ECO:0007669"/>
    <property type="project" value="InterPro"/>
</dbReference>
<dbReference type="Gene3D" id="3.30.70.1320">
    <property type="entry name" value="Multidrug efflux transporter AcrB pore domain like"/>
    <property type="match status" value="1"/>
</dbReference>
<dbReference type="SUPFAM" id="SSF82693">
    <property type="entry name" value="Multidrug efflux transporter AcrB pore domain, PN1, PN2, PC1 and PC2 subdomains"/>
    <property type="match status" value="3"/>
</dbReference>
<feature type="transmembrane region" description="Helical" evidence="10">
    <location>
        <begin position="890"/>
        <end position="911"/>
    </location>
</feature>
<name>A0A0F5YMV4_9CYAN</name>
<dbReference type="NCBIfam" id="TIGR00915">
    <property type="entry name" value="2A0602"/>
    <property type="match status" value="1"/>
</dbReference>
<evidence type="ECO:0000256" key="9">
    <source>
        <dbReference type="SAM" id="MobiDB-lite"/>
    </source>
</evidence>
<protein>
    <submittedName>
        <fullName evidence="11">Hydrogenase expression protein HypA</fullName>
    </submittedName>
</protein>
<dbReference type="InterPro" id="IPR004764">
    <property type="entry name" value="MdtF-like"/>
</dbReference>
<organism evidence="11 12">
    <name type="scientific">Limnoraphis robusta CS-951</name>
    <dbReference type="NCBI Taxonomy" id="1637645"/>
    <lineage>
        <taxon>Bacteria</taxon>
        <taxon>Bacillati</taxon>
        <taxon>Cyanobacteriota</taxon>
        <taxon>Cyanophyceae</taxon>
        <taxon>Oscillatoriophycideae</taxon>
        <taxon>Oscillatoriales</taxon>
        <taxon>Sirenicapillariaceae</taxon>
        <taxon>Limnoraphis</taxon>
    </lineage>
</organism>
<dbReference type="Gene3D" id="1.20.1640.10">
    <property type="entry name" value="Multidrug efflux transporter AcrB transmembrane domain"/>
    <property type="match status" value="2"/>
</dbReference>
<feature type="transmembrane region" description="Helical" evidence="10">
    <location>
        <begin position="389"/>
        <end position="410"/>
    </location>
</feature>
<keyword evidence="4" id="KW-1003">Cell membrane</keyword>
<feature type="transmembrane region" description="Helical" evidence="10">
    <location>
        <begin position="923"/>
        <end position="941"/>
    </location>
</feature>
<keyword evidence="3" id="KW-0813">Transport</keyword>
<dbReference type="PANTHER" id="PTHR32063:SF11">
    <property type="entry name" value="CATION OR DRUG EFFLUX SYSTEM PROTEIN"/>
    <property type="match status" value="1"/>
</dbReference>
<evidence type="ECO:0000256" key="2">
    <source>
        <dbReference type="ARBA" id="ARBA00010942"/>
    </source>
</evidence>
<dbReference type="OrthoDB" id="9791035at2"/>
<dbReference type="Gene3D" id="3.30.70.1430">
    <property type="entry name" value="Multidrug efflux transporter AcrB pore domain"/>
    <property type="match status" value="2"/>
</dbReference>
<dbReference type="GO" id="GO:0009636">
    <property type="term" value="P:response to toxic substance"/>
    <property type="evidence" value="ECO:0007669"/>
    <property type="project" value="UniProtKB-ARBA"/>
</dbReference>
<dbReference type="AlphaFoldDB" id="A0A0F5YMV4"/>
<feature type="compositionally biased region" description="Low complexity" evidence="9">
    <location>
        <begin position="1056"/>
        <end position="1067"/>
    </location>
</feature>
<feature type="transmembrane region" description="Helical" evidence="10">
    <location>
        <begin position="994"/>
        <end position="1020"/>
    </location>
</feature>
<dbReference type="Gene3D" id="3.30.70.1440">
    <property type="entry name" value="Multidrug efflux transporter AcrB pore domain"/>
    <property type="match status" value="1"/>
</dbReference>
<keyword evidence="5" id="KW-0997">Cell inner membrane</keyword>
<dbReference type="EMBL" id="LATL02000203">
    <property type="protein sequence ID" value="KKD39997.1"/>
    <property type="molecule type" value="Genomic_DNA"/>
</dbReference>
<reference evidence="11 12" key="1">
    <citation type="submission" date="2015-06" db="EMBL/GenBank/DDBJ databases">
        <title>Draft genome assembly of filamentous brackish cyanobacterium Limnoraphis robusta strain CS-951.</title>
        <authorList>
            <person name="Willis A."/>
            <person name="Parks M."/>
            <person name="Burford M.A."/>
        </authorList>
    </citation>
    <scope>NUCLEOTIDE SEQUENCE [LARGE SCALE GENOMIC DNA]</scope>
    <source>
        <strain evidence="11 12">CS-951</strain>
    </source>
</reference>
<evidence type="ECO:0000256" key="10">
    <source>
        <dbReference type="SAM" id="Phobius"/>
    </source>
</evidence>
<feature type="transmembrane region" description="Helical" evidence="10">
    <location>
        <begin position="12"/>
        <end position="31"/>
    </location>
</feature>
<dbReference type="SUPFAM" id="SSF82714">
    <property type="entry name" value="Multidrug efflux transporter AcrB TolC docking domain, DN and DC subdomains"/>
    <property type="match status" value="2"/>
</dbReference>
<feature type="transmembrane region" description="Helical" evidence="10">
    <location>
        <begin position="333"/>
        <end position="352"/>
    </location>
</feature>
<evidence type="ECO:0000256" key="4">
    <source>
        <dbReference type="ARBA" id="ARBA00022475"/>
    </source>
</evidence>
<keyword evidence="8 10" id="KW-0472">Membrane</keyword>